<dbReference type="SUPFAM" id="SSF52833">
    <property type="entry name" value="Thioredoxin-like"/>
    <property type="match status" value="1"/>
</dbReference>
<dbReference type="AlphaFoldDB" id="A0A0G4I828"/>
<organism evidence="3">
    <name type="scientific">Chromera velia CCMP2878</name>
    <dbReference type="NCBI Taxonomy" id="1169474"/>
    <lineage>
        <taxon>Eukaryota</taxon>
        <taxon>Sar</taxon>
        <taxon>Alveolata</taxon>
        <taxon>Colpodellida</taxon>
        <taxon>Chromeraceae</taxon>
        <taxon>Chromera</taxon>
    </lineage>
</organism>
<dbReference type="InterPro" id="IPR013766">
    <property type="entry name" value="Thioredoxin_domain"/>
</dbReference>
<name>A0A0G4I828_9ALVE</name>
<dbReference type="EMBL" id="CDMZ01005533">
    <property type="protein sequence ID" value="CEM53152.1"/>
    <property type="molecule type" value="Genomic_DNA"/>
</dbReference>
<protein>
    <recommendedName>
        <fullName evidence="2">Thioredoxin domain-containing protein</fullName>
    </recommendedName>
</protein>
<keyword evidence="1" id="KW-1015">Disulfide bond</keyword>
<dbReference type="InterPro" id="IPR017937">
    <property type="entry name" value="Thioredoxin_CS"/>
</dbReference>
<dbReference type="VEuPathDB" id="CryptoDB:Cvel_11761"/>
<dbReference type="Pfam" id="PF00085">
    <property type="entry name" value="Thioredoxin"/>
    <property type="match status" value="1"/>
</dbReference>
<evidence type="ECO:0000259" key="2">
    <source>
        <dbReference type="PROSITE" id="PS51352"/>
    </source>
</evidence>
<sequence>MNLSLFRSLFLLASFVNACTAFSLEFVVGGNRRRGGRRNGSTGLNAGERISEVLEPTQFTGKLEELAGSNQLVVVNFSTTYCGPCKIMMPTWEALSDEYPNVVFLKCIGDKTPELKSLMKSQAVRAVPSFQFFKGGVKVDRVDGAKKEELAKKLKEHAT</sequence>
<dbReference type="PANTHER" id="PTHR46115">
    <property type="entry name" value="THIOREDOXIN-LIKE PROTEIN 1"/>
    <property type="match status" value="1"/>
</dbReference>
<dbReference type="CDD" id="cd02947">
    <property type="entry name" value="TRX_family"/>
    <property type="match status" value="1"/>
</dbReference>
<dbReference type="PROSITE" id="PS00194">
    <property type="entry name" value="THIOREDOXIN_1"/>
    <property type="match status" value="1"/>
</dbReference>
<proteinExistence type="predicted"/>
<evidence type="ECO:0000313" key="3">
    <source>
        <dbReference type="EMBL" id="CEM53152.1"/>
    </source>
</evidence>
<feature type="domain" description="Thioredoxin" evidence="2">
    <location>
        <begin position="44"/>
        <end position="159"/>
    </location>
</feature>
<dbReference type="Gene3D" id="3.40.30.10">
    <property type="entry name" value="Glutaredoxin"/>
    <property type="match status" value="1"/>
</dbReference>
<dbReference type="PROSITE" id="PS51352">
    <property type="entry name" value="THIOREDOXIN_2"/>
    <property type="match status" value="1"/>
</dbReference>
<reference evidence="3" key="1">
    <citation type="submission" date="2014-11" db="EMBL/GenBank/DDBJ databases">
        <authorList>
            <person name="Otto D Thomas"/>
            <person name="Naeem Raeece"/>
        </authorList>
    </citation>
    <scope>NUCLEOTIDE SEQUENCE</scope>
</reference>
<dbReference type="InterPro" id="IPR036249">
    <property type="entry name" value="Thioredoxin-like_sf"/>
</dbReference>
<dbReference type="PhylomeDB" id="A0A0G4I828"/>
<gene>
    <name evidence="3" type="ORF">Cvel_11761</name>
</gene>
<evidence type="ECO:0000256" key="1">
    <source>
        <dbReference type="ARBA" id="ARBA00023157"/>
    </source>
</evidence>
<accession>A0A0G4I828</accession>